<accession>A0ABN8K8E8</accession>
<keyword evidence="2" id="KW-1185">Reference proteome</keyword>
<proteinExistence type="predicted"/>
<dbReference type="Pfam" id="PF07592">
    <property type="entry name" value="DDE_Tnp_ISAZ013"/>
    <property type="match status" value="1"/>
</dbReference>
<dbReference type="NCBIfam" id="NF033519">
    <property type="entry name" value="transpos_ISAzo13"/>
    <property type="match status" value="1"/>
</dbReference>
<evidence type="ECO:0000313" key="2">
    <source>
        <dbReference type="Proteomes" id="UP001153050"/>
    </source>
</evidence>
<reference evidence="1 2" key="1">
    <citation type="submission" date="2022-03" db="EMBL/GenBank/DDBJ databases">
        <authorList>
            <person name="Brunel B."/>
        </authorList>
    </citation>
    <scope>NUCLEOTIDE SEQUENCE [LARGE SCALE GENOMIC DNA]</scope>
    <source>
        <strain evidence="1">STM5069sample</strain>
    </source>
</reference>
<sequence>MPPCQGSCPRSRAPSRAADRASDAIIGSAILEVADQLLLLRVDRDDGLAGGLRGDDFRVDVFELRVAFGMPPYGVYDVAANEGWVSVGVTANTAEFAVQSIRTWRERMGRGRYPSAHELTITADCGGSNRVRVRLWKRDLQTLADESGLTLRVHHYPPGTSKWNRIEHQLFCHVTQNWRGRPLIDRLAVVELIGATTTKTGLKVECALDTRTYEKGVKVSDAEMASLDITGDAFHPEWNYTIKPRRPKA</sequence>
<comment type="caution">
    <text evidence="1">The sequence shown here is derived from an EMBL/GenBank/DDBJ whole genome shotgun (WGS) entry which is preliminary data.</text>
</comment>
<gene>
    <name evidence="1" type="ORF">MES5069_50007</name>
</gene>
<evidence type="ECO:0008006" key="3">
    <source>
        <dbReference type="Google" id="ProtNLM"/>
    </source>
</evidence>
<dbReference type="Proteomes" id="UP001153050">
    <property type="component" value="Unassembled WGS sequence"/>
</dbReference>
<evidence type="ECO:0000313" key="1">
    <source>
        <dbReference type="EMBL" id="CAH2405807.1"/>
    </source>
</evidence>
<dbReference type="InterPro" id="IPR011518">
    <property type="entry name" value="Transposase_36"/>
</dbReference>
<name>A0ABN8K8E8_9HYPH</name>
<dbReference type="EMBL" id="CAKXZT010000146">
    <property type="protein sequence ID" value="CAH2405807.1"/>
    <property type="molecule type" value="Genomic_DNA"/>
</dbReference>
<organism evidence="1 2">
    <name type="scientific">Mesorhizobium escarrei</name>
    <dbReference type="NCBI Taxonomy" id="666018"/>
    <lineage>
        <taxon>Bacteria</taxon>
        <taxon>Pseudomonadati</taxon>
        <taxon>Pseudomonadota</taxon>
        <taxon>Alphaproteobacteria</taxon>
        <taxon>Hyphomicrobiales</taxon>
        <taxon>Phyllobacteriaceae</taxon>
        <taxon>Mesorhizobium</taxon>
    </lineage>
</organism>
<protein>
    <recommendedName>
        <fullName evidence="3">ISAzo13 family transposase</fullName>
    </recommendedName>
</protein>